<name>A0A9P4U7H0_9PLEO</name>
<dbReference type="Proteomes" id="UP000799764">
    <property type="component" value="Unassembled WGS sequence"/>
</dbReference>
<sequence>MSTRYLQLCKAVLSACRDICKLTPLLITAKRRRVSLAGHVLREGCLGQTLEMDAGSYPLCHPWDPSRAVLELIDFRILCAPRWSFGPAFLTRPTPAHDWLRFLKPTTIAWLLECHGTSSFPARWSVAHCHSSSTHVRTCQSRCFGLRGMPLPNRP</sequence>
<keyword evidence="2" id="KW-1185">Reference proteome</keyword>
<protein>
    <submittedName>
        <fullName evidence="1">Uncharacterized protein</fullName>
    </submittedName>
</protein>
<evidence type="ECO:0000313" key="1">
    <source>
        <dbReference type="EMBL" id="KAF2439821.1"/>
    </source>
</evidence>
<evidence type="ECO:0000313" key="2">
    <source>
        <dbReference type="Proteomes" id="UP000799764"/>
    </source>
</evidence>
<organism evidence="1 2">
    <name type="scientific">Karstenula rhodostoma CBS 690.94</name>
    <dbReference type="NCBI Taxonomy" id="1392251"/>
    <lineage>
        <taxon>Eukaryota</taxon>
        <taxon>Fungi</taxon>
        <taxon>Dikarya</taxon>
        <taxon>Ascomycota</taxon>
        <taxon>Pezizomycotina</taxon>
        <taxon>Dothideomycetes</taxon>
        <taxon>Pleosporomycetidae</taxon>
        <taxon>Pleosporales</taxon>
        <taxon>Massarineae</taxon>
        <taxon>Didymosphaeriaceae</taxon>
        <taxon>Karstenula</taxon>
    </lineage>
</organism>
<reference evidence="1" key="1">
    <citation type="journal article" date="2020" name="Stud. Mycol.">
        <title>101 Dothideomycetes genomes: a test case for predicting lifestyles and emergence of pathogens.</title>
        <authorList>
            <person name="Haridas S."/>
            <person name="Albert R."/>
            <person name="Binder M."/>
            <person name="Bloem J."/>
            <person name="Labutti K."/>
            <person name="Salamov A."/>
            <person name="Andreopoulos B."/>
            <person name="Baker S."/>
            <person name="Barry K."/>
            <person name="Bills G."/>
            <person name="Bluhm B."/>
            <person name="Cannon C."/>
            <person name="Castanera R."/>
            <person name="Culley D."/>
            <person name="Daum C."/>
            <person name="Ezra D."/>
            <person name="Gonzalez J."/>
            <person name="Henrissat B."/>
            <person name="Kuo A."/>
            <person name="Liang C."/>
            <person name="Lipzen A."/>
            <person name="Lutzoni F."/>
            <person name="Magnuson J."/>
            <person name="Mondo S."/>
            <person name="Nolan M."/>
            <person name="Ohm R."/>
            <person name="Pangilinan J."/>
            <person name="Park H.-J."/>
            <person name="Ramirez L."/>
            <person name="Alfaro M."/>
            <person name="Sun H."/>
            <person name="Tritt A."/>
            <person name="Yoshinaga Y."/>
            <person name="Zwiers L.-H."/>
            <person name="Turgeon B."/>
            <person name="Goodwin S."/>
            <person name="Spatafora J."/>
            <person name="Crous P."/>
            <person name="Grigoriev I."/>
        </authorList>
    </citation>
    <scope>NUCLEOTIDE SEQUENCE</scope>
    <source>
        <strain evidence="1">CBS 690.94</strain>
    </source>
</reference>
<comment type="caution">
    <text evidence="1">The sequence shown here is derived from an EMBL/GenBank/DDBJ whole genome shotgun (WGS) entry which is preliminary data.</text>
</comment>
<dbReference type="AlphaFoldDB" id="A0A9P4U7H0"/>
<proteinExistence type="predicted"/>
<gene>
    <name evidence="1" type="ORF">P171DRAFT_113056</name>
</gene>
<dbReference type="EMBL" id="MU001508">
    <property type="protein sequence ID" value="KAF2439821.1"/>
    <property type="molecule type" value="Genomic_DNA"/>
</dbReference>
<accession>A0A9P4U7H0</accession>